<evidence type="ECO:0000313" key="3">
    <source>
        <dbReference type="Proteomes" id="UP000623467"/>
    </source>
</evidence>
<comment type="caution">
    <text evidence="2">The sequence shown here is derived from an EMBL/GenBank/DDBJ whole genome shotgun (WGS) entry which is preliminary data.</text>
</comment>
<protein>
    <submittedName>
        <fullName evidence="2">Uncharacterized protein</fullName>
    </submittedName>
</protein>
<feature type="region of interest" description="Disordered" evidence="1">
    <location>
        <begin position="46"/>
        <end position="99"/>
    </location>
</feature>
<gene>
    <name evidence="2" type="ORF">MSAN_01850100</name>
</gene>
<dbReference type="Proteomes" id="UP000623467">
    <property type="component" value="Unassembled WGS sequence"/>
</dbReference>
<feature type="region of interest" description="Disordered" evidence="1">
    <location>
        <begin position="132"/>
        <end position="155"/>
    </location>
</feature>
<sequence length="155" mass="16676">MRRTARLSTASALIASHNARPPALPGITTVSLPLFRPLPASLRRNSVSSPPASAPCTAVVTPSNIASRDPRRSYPPQSADVWRARAPMQRAPSESERASVRGAILADVSEDDTASCVLLDCIPHERFSRRRALGPKTASEPRVSKQLLQSLEAMS</sequence>
<evidence type="ECO:0000256" key="1">
    <source>
        <dbReference type="SAM" id="MobiDB-lite"/>
    </source>
</evidence>
<dbReference type="EMBL" id="JACAZH010000019">
    <property type="protein sequence ID" value="KAF7346231.1"/>
    <property type="molecule type" value="Genomic_DNA"/>
</dbReference>
<accession>A0A8H6XTC6</accession>
<proteinExistence type="predicted"/>
<name>A0A8H6XTC6_9AGAR</name>
<keyword evidence="3" id="KW-1185">Reference proteome</keyword>
<dbReference type="AlphaFoldDB" id="A0A8H6XTC6"/>
<evidence type="ECO:0000313" key="2">
    <source>
        <dbReference type="EMBL" id="KAF7346231.1"/>
    </source>
</evidence>
<organism evidence="2 3">
    <name type="scientific">Mycena sanguinolenta</name>
    <dbReference type="NCBI Taxonomy" id="230812"/>
    <lineage>
        <taxon>Eukaryota</taxon>
        <taxon>Fungi</taxon>
        <taxon>Dikarya</taxon>
        <taxon>Basidiomycota</taxon>
        <taxon>Agaricomycotina</taxon>
        <taxon>Agaricomycetes</taxon>
        <taxon>Agaricomycetidae</taxon>
        <taxon>Agaricales</taxon>
        <taxon>Marasmiineae</taxon>
        <taxon>Mycenaceae</taxon>
        <taxon>Mycena</taxon>
    </lineage>
</organism>
<reference evidence="2" key="1">
    <citation type="submission" date="2020-05" db="EMBL/GenBank/DDBJ databases">
        <title>Mycena genomes resolve the evolution of fungal bioluminescence.</title>
        <authorList>
            <person name="Tsai I.J."/>
        </authorList>
    </citation>
    <scope>NUCLEOTIDE SEQUENCE</scope>
    <source>
        <strain evidence="2">160909Yilan</strain>
    </source>
</reference>